<name>A0AA38HKP7_9CUCU</name>
<reference evidence="1" key="1">
    <citation type="journal article" date="2023" name="G3 (Bethesda)">
        <title>Whole genome assemblies of Zophobas morio and Tenebrio molitor.</title>
        <authorList>
            <person name="Kaur S."/>
            <person name="Stinson S.A."/>
            <person name="diCenzo G.C."/>
        </authorList>
    </citation>
    <scope>NUCLEOTIDE SEQUENCE</scope>
    <source>
        <strain evidence="1">QUZm001</strain>
    </source>
</reference>
<dbReference type="Proteomes" id="UP001168821">
    <property type="component" value="Unassembled WGS sequence"/>
</dbReference>
<dbReference type="EMBL" id="JALNTZ010000010">
    <property type="protein sequence ID" value="KAJ3639460.1"/>
    <property type="molecule type" value="Genomic_DNA"/>
</dbReference>
<comment type="caution">
    <text evidence="1">The sequence shown here is derived from an EMBL/GenBank/DDBJ whole genome shotgun (WGS) entry which is preliminary data.</text>
</comment>
<organism evidence="1 2">
    <name type="scientific">Zophobas morio</name>
    <dbReference type="NCBI Taxonomy" id="2755281"/>
    <lineage>
        <taxon>Eukaryota</taxon>
        <taxon>Metazoa</taxon>
        <taxon>Ecdysozoa</taxon>
        <taxon>Arthropoda</taxon>
        <taxon>Hexapoda</taxon>
        <taxon>Insecta</taxon>
        <taxon>Pterygota</taxon>
        <taxon>Neoptera</taxon>
        <taxon>Endopterygota</taxon>
        <taxon>Coleoptera</taxon>
        <taxon>Polyphaga</taxon>
        <taxon>Cucujiformia</taxon>
        <taxon>Tenebrionidae</taxon>
        <taxon>Zophobas</taxon>
    </lineage>
</organism>
<gene>
    <name evidence="1" type="ORF">Zmor_002820</name>
</gene>
<keyword evidence="2" id="KW-1185">Reference proteome</keyword>
<sequence>MNNMTALRPFYGNTFEIKILQLIAVSKKDRFYWLEVILKDNTYAGLRLQTGLLNLYLFLKSGHNYSMYYKKPLKKIKNHEIEELFSKSFCCYDVPLGTHFVATHSTYSDVSDVSDAFTKLRSHDLVSFKGTISLKLFNNPIPSATSRVTNDRNFGTPGVKTHKILFEANDKILEVYLNNWENLAMPYGLIPDMNVIVHNVKPQKDKYYKSTVLTSVEIVSYEPKMRFETANLHDPDWGAPFFLGAGHSIPSFAIIWGRASVRSISSLKIYAQEIDFYEYELKGHITLIVEDSVGESKIIAKEDAAILLLRLLLGLEEVAFKKWVDGFHHWGELRYSAEPQVEQDVTSLLETFRFGIFG</sequence>
<accession>A0AA38HKP7</accession>
<protein>
    <submittedName>
        <fullName evidence="1">Uncharacterized protein</fullName>
    </submittedName>
</protein>
<evidence type="ECO:0000313" key="1">
    <source>
        <dbReference type="EMBL" id="KAJ3639460.1"/>
    </source>
</evidence>
<proteinExistence type="predicted"/>
<evidence type="ECO:0000313" key="2">
    <source>
        <dbReference type="Proteomes" id="UP001168821"/>
    </source>
</evidence>
<dbReference type="AlphaFoldDB" id="A0AA38HKP7"/>